<evidence type="ECO:0000313" key="2">
    <source>
        <dbReference type="EMBL" id="EED21221.1"/>
    </source>
</evidence>
<dbReference type="HOGENOM" id="CLU_1526169_0_0_1"/>
<evidence type="ECO:0000313" key="3">
    <source>
        <dbReference type="Proteomes" id="UP000001745"/>
    </source>
</evidence>
<dbReference type="EMBL" id="EQ962653">
    <property type="protein sequence ID" value="EED21221.1"/>
    <property type="molecule type" value="Genomic_DNA"/>
</dbReference>
<feature type="region of interest" description="Disordered" evidence="1">
    <location>
        <begin position="1"/>
        <end position="53"/>
    </location>
</feature>
<feature type="compositionally biased region" description="Basic and acidic residues" evidence="1">
    <location>
        <begin position="167"/>
        <end position="176"/>
    </location>
</feature>
<protein>
    <submittedName>
        <fullName evidence="2">Uncharacterized protein</fullName>
    </submittedName>
</protein>
<dbReference type="VEuPathDB" id="FungiDB:TSTA_084520"/>
<dbReference type="GeneID" id="8102734"/>
<feature type="compositionally biased region" description="Low complexity" evidence="1">
    <location>
        <begin position="22"/>
        <end position="36"/>
    </location>
</feature>
<dbReference type="AlphaFoldDB" id="B8M0C4"/>
<feature type="region of interest" description="Disordered" evidence="1">
    <location>
        <begin position="139"/>
        <end position="176"/>
    </location>
</feature>
<feature type="compositionally biased region" description="Polar residues" evidence="1">
    <location>
        <begin position="7"/>
        <end position="16"/>
    </location>
</feature>
<gene>
    <name evidence="2" type="ORF">TSTA_084520</name>
</gene>
<reference evidence="3" key="1">
    <citation type="journal article" date="2015" name="Genome Announc.">
        <title>Genome sequence of the AIDS-associated pathogen Penicillium marneffei (ATCC18224) and its near taxonomic relative Talaromyces stipitatus (ATCC10500).</title>
        <authorList>
            <person name="Nierman W.C."/>
            <person name="Fedorova-Abrams N.D."/>
            <person name="Andrianopoulos A."/>
        </authorList>
    </citation>
    <scope>NUCLEOTIDE SEQUENCE [LARGE SCALE GENOMIC DNA]</scope>
    <source>
        <strain evidence="3">ATCC 10500 / CBS 375.48 / QM 6759 / NRRL 1006</strain>
    </source>
</reference>
<organism evidence="2 3">
    <name type="scientific">Talaromyces stipitatus (strain ATCC 10500 / CBS 375.48 / QM 6759 / NRRL 1006)</name>
    <name type="common">Penicillium stipitatum</name>
    <dbReference type="NCBI Taxonomy" id="441959"/>
    <lineage>
        <taxon>Eukaryota</taxon>
        <taxon>Fungi</taxon>
        <taxon>Dikarya</taxon>
        <taxon>Ascomycota</taxon>
        <taxon>Pezizomycotina</taxon>
        <taxon>Eurotiomycetes</taxon>
        <taxon>Eurotiomycetidae</taxon>
        <taxon>Eurotiales</taxon>
        <taxon>Trichocomaceae</taxon>
        <taxon>Talaromyces</taxon>
        <taxon>Talaromyces sect. Talaromyces</taxon>
    </lineage>
</organism>
<dbReference type="RefSeq" id="XP_002478184.1">
    <property type="nucleotide sequence ID" value="XM_002478139.1"/>
</dbReference>
<dbReference type="PhylomeDB" id="B8M0C4"/>
<keyword evidence="3" id="KW-1185">Reference proteome</keyword>
<name>B8M0C4_TALSN</name>
<proteinExistence type="predicted"/>
<dbReference type="InParanoid" id="B8M0C4"/>
<sequence length="176" mass="20448">MDISELLNPSPTSSVAYASEEVNSPQPVVYNPQPVVKELSPNTDQQKAGSHRTAREYSEEDLLFLWYHFIDLKMTWEECLEAFKNRFPEESPTTGSIKRLFYRYFKSKFPDKKRRRNLQKMAPSVFEVCERHYPWMPSSKPKVTNIAESPNPRPTSSAFEKSPPIIDLEKDDTLSK</sequence>
<accession>B8M0C4</accession>
<evidence type="ECO:0000256" key="1">
    <source>
        <dbReference type="SAM" id="MobiDB-lite"/>
    </source>
</evidence>
<dbReference type="Proteomes" id="UP000001745">
    <property type="component" value="Unassembled WGS sequence"/>
</dbReference>